<organism evidence="20 21">
    <name type="scientific">Candidatus Woesebacteria bacterium GW2011_GWC2_31_9</name>
    <dbReference type="NCBI Taxonomy" id="1618586"/>
    <lineage>
        <taxon>Bacteria</taxon>
        <taxon>Candidatus Woeseibacteriota</taxon>
    </lineage>
</organism>
<proteinExistence type="inferred from homology"/>
<dbReference type="EMBL" id="LBOI01000006">
    <property type="protein sequence ID" value="KKP31710.1"/>
    <property type="molecule type" value="Genomic_DNA"/>
</dbReference>
<keyword evidence="13" id="KW-0511">Multifunctional enzyme</keyword>
<evidence type="ECO:0000256" key="17">
    <source>
        <dbReference type="SAM" id="Phobius"/>
    </source>
</evidence>
<dbReference type="PANTHER" id="PTHR32282:SF11">
    <property type="entry name" value="PENICILLIN-BINDING PROTEIN 1B"/>
    <property type="match status" value="1"/>
</dbReference>
<dbReference type="Gene3D" id="3.40.710.10">
    <property type="entry name" value="DD-peptidase/beta-lactamase superfamily"/>
    <property type="match status" value="1"/>
</dbReference>
<keyword evidence="8" id="KW-0808">Transferase</keyword>
<dbReference type="FunFam" id="1.10.3810.10:FF:000001">
    <property type="entry name" value="Penicillin-binding protein 1A"/>
    <property type="match status" value="1"/>
</dbReference>
<feature type="domain" description="Glycosyl transferase family 51" evidence="19">
    <location>
        <begin position="125"/>
        <end position="300"/>
    </location>
</feature>
<keyword evidence="11" id="KW-0573">Peptidoglycan synthesis</keyword>
<dbReference type="GO" id="GO:0009252">
    <property type="term" value="P:peptidoglycan biosynthetic process"/>
    <property type="evidence" value="ECO:0007669"/>
    <property type="project" value="UniProtKB-KW"/>
</dbReference>
<comment type="catalytic activity">
    <reaction evidence="15">
        <text>Preferential cleavage: (Ac)2-L-Lys-D-Ala-|-D-Ala. Also transpeptidation of peptidyl-alanyl moieties that are N-acyl substituents of D-alanine.</text>
        <dbReference type="EC" id="3.4.16.4"/>
    </reaction>
</comment>
<keyword evidence="12 17" id="KW-0472">Membrane</keyword>
<evidence type="ECO:0000256" key="14">
    <source>
        <dbReference type="ARBA" id="ARBA00023316"/>
    </source>
</evidence>
<comment type="similarity">
    <text evidence="3">In the N-terminal section; belongs to the glycosyltransferase 51 family.</text>
</comment>
<dbReference type="GO" id="GO:0071555">
    <property type="term" value="P:cell wall organization"/>
    <property type="evidence" value="ECO:0007669"/>
    <property type="project" value="UniProtKB-KW"/>
</dbReference>
<keyword evidence="10" id="KW-0133">Cell shape</keyword>
<dbReference type="Pfam" id="PF00905">
    <property type="entry name" value="Transpeptidase"/>
    <property type="match status" value="1"/>
</dbReference>
<evidence type="ECO:0000256" key="15">
    <source>
        <dbReference type="ARBA" id="ARBA00034000"/>
    </source>
</evidence>
<dbReference type="Proteomes" id="UP000034803">
    <property type="component" value="Unassembled WGS sequence"/>
</dbReference>
<dbReference type="GO" id="GO:0006508">
    <property type="term" value="P:proteolysis"/>
    <property type="evidence" value="ECO:0007669"/>
    <property type="project" value="UniProtKB-KW"/>
</dbReference>
<reference evidence="20 21" key="1">
    <citation type="journal article" date="2015" name="Nature">
        <title>rRNA introns, odd ribosomes, and small enigmatic genomes across a large radiation of phyla.</title>
        <authorList>
            <person name="Brown C.T."/>
            <person name="Hug L.A."/>
            <person name="Thomas B.C."/>
            <person name="Sharon I."/>
            <person name="Castelle C.J."/>
            <person name="Singh A."/>
            <person name="Wilkins M.J."/>
            <person name="Williams K.H."/>
            <person name="Banfield J.F."/>
        </authorList>
    </citation>
    <scope>NUCLEOTIDE SEQUENCE [LARGE SCALE GENOMIC DNA]</scope>
</reference>
<evidence type="ECO:0000256" key="11">
    <source>
        <dbReference type="ARBA" id="ARBA00022984"/>
    </source>
</evidence>
<dbReference type="GO" id="GO:0008360">
    <property type="term" value="P:regulation of cell shape"/>
    <property type="evidence" value="ECO:0007669"/>
    <property type="project" value="UniProtKB-KW"/>
</dbReference>
<evidence type="ECO:0000259" key="18">
    <source>
        <dbReference type="Pfam" id="PF00905"/>
    </source>
</evidence>
<keyword evidence="4" id="KW-1003">Cell membrane</keyword>
<evidence type="ECO:0000256" key="10">
    <source>
        <dbReference type="ARBA" id="ARBA00022960"/>
    </source>
</evidence>
<evidence type="ECO:0000256" key="13">
    <source>
        <dbReference type="ARBA" id="ARBA00023268"/>
    </source>
</evidence>
<evidence type="ECO:0000256" key="8">
    <source>
        <dbReference type="ARBA" id="ARBA00022679"/>
    </source>
</evidence>
<comment type="caution">
    <text evidence="20">The sequence shown here is derived from an EMBL/GenBank/DDBJ whole genome shotgun (WGS) entry which is preliminary data.</text>
</comment>
<protein>
    <submittedName>
        <fullName evidence="20">Uncharacterized protein</fullName>
    </submittedName>
</protein>
<dbReference type="Gene3D" id="1.10.3810.10">
    <property type="entry name" value="Biosynthetic peptidoglycan transglycosylase-like"/>
    <property type="match status" value="1"/>
</dbReference>
<keyword evidence="7" id="KW-0328">Glycosyltransferase</keyword>
<keyword evidence="17" id="KW-0812">Transmembrane</keyword>
<dbReference type="InterPro" id="IPR001264">
    <property type="entry name" value="Glyco_trans_51"/>
</dbReference>
<gene>
    <name evidence="20" type="ORF">UR21_C0006G0025</name>
</gene>
<dbReference type="PANTHER" id="PTHR32282">
    <property type="entry name" value="BINDING PROTEIN TRANSPEPTIDASE, PUTATIVE-RELATED"/>
    <property type="match status" value="1"/>
</dbReference>
<sequence length="724" mass="80726">MPVAGKIKKTTTAFSLLTKILIVVGKPFYFCLTHILIATIFIFYAIGRIINLTFKIKLKPIKISIPKVSVKLPKFKIKKRLLLPFIFLLVFSFTFYFLVLKGLPSPRDLITREQSVSTKIYDRNGELLYTIYKDKNRTPVTLSQIPENTRLATLAAEDAEFYQHPGFSIRGIIRASIKNLKEGKLNGGSTITQQLVKNALLSSEKTYVRKLRELILSIGVELNFSKDQILEMYLNEVSYGGTAYGIQEAARLYFGKDVGSLTLSESALLAGLPQSPTRYSPFGPNPDLTFSRQREVLHLMRVNKFITSEEEEVFLSERITFAPNKTDIKAPHFVMYVREKLIDEYGEEMVLKGGLIVTTTLDLKIQEMAEKVVKEELEKLKNLNVGNAAVLVVDPKNGEVLAMVGSKDYFDTKNGGNVNVTTRLRQPGSSIKVINYALSLSNSLTLASTIDDSPITFSVSGLPPYTPKNYDGTYRGKISVRSALAESRNIPAVKILASYGVSKMIDLGEKMGITTWTDRSRFGLSLTLGGGEVKLVDLAQVYSVIANMGVKNEIKVITEVKNYKENLLSQKESRFNVEDLKVLDPRVAFLLIDVLKDNIARSPSFGLNSMLVIPNHPEVAVKTGTSNDLKDNLTIGFNKDYLVAVWVGNNDGTPMSRIASGITGAAPIWNKITRSLLNNKDSVNWIPPEGLIKKECFSRMEWFLEEKQLSCPKILEPAPSTTNE</sequence>
<dbReference type="InterPro" id="IPR001460">
    <property type="entry name" value="PCN-bd_Tpept"/>
</dbReference>
<evidence type="ECO:0000256" key="5">
    <source>
        <dbReference type="ARBA" id="ARBA00022645"/>
    </source>
</evidence>
<evidence type="ECO:0000259" key="19">
    <source>
        <dbReference type="Pfam" id="PF00912"/>
    </source>
</evidence>
<feature type="domain" description="Penicillin-binding protein transpeptidase" evidence="18">
    <location>
        <begin position="389"/>
        <end position="647"/>
    </location>
</feature>
<comment type="catalytic activity">
    <reaction evidence="16">
        <text>[GlcNAc-(1-&gt;4)-Mur2Ac(oyl-L-Ala-gamma-D-Glu-L-Lys-D-Ala-D-Ala)](n)-di-trans,octa-cis-undecaprenyl diphosphate + beta-D-GlcNAc-(1-&gt;4)-Mur2Ac(oyl-L-Ala-gamma-D-Glu-L-Lys-D-Ala-D-Ala)-di-trans,octa-cis-undecaprenyl diphosphate = [GlcNAc-(1-&gt;4)-Mur2Ac(oyl-L-Ala-gamma-D-Glu-L-Lys-D-Ala-D-Ala)](n+1)-di-trans,octa-cis-undecaprenyl diphosphate + di-trans,octa-cis-undecaprenyl diphosphate + H(+)</text>
        <dbReference type="Rhea" id="RHEA:23708"/>
        <dbReference type="Rhea" id="RHEA-COMP:9602"/>
        <dbReference type="Rhea" id="RHEA-COMP:9603"/>
        <dbReference type="ChEBI" id="CHEBI:15378"/>
        <dbReference type="ChEBI" id="CHEBI:58405"/>
        <dbReference type="ChEBI" id="CHEBI:60033"/>
        <dbReference type="ChEBI" id="CHEBI:78435"/>
        <dbReference type="EC" id="2.4.99.28"/>
    </reaction>
</comment>
<evidence type="ECO:0000256" key="4">
    <source>
        <dbReference type="ARBA" id="ARBA00022475"/>
    </source>
</evidence>
<dbReference type="GO" id="GO:0009002">
    <property type="term" value="F:serine-type D-Ala-D-Ala carboxypeptidase activity"/>
    <property type="evidence" value="ECO:0007669"/>
    <property type="project" value="UniProtKB-EC"/>
</dbReference>
<dbReference type="GO" id="GO:0030288">
    <property type="term" value="C:outer membrane-bounded periplasmic space"/>
    <property type="evidence" value="ECO:0007669"/>
    <property type="project" value="TreeGrafter"/>
</dbReference>
<evidence type="ECO:0000313" key="20">
    <source>
        <dbReference type="EMBL" id="KKP31710.1"/>
    </source>
</evidence>
<dbReference type="SUPFAM" id="SSF56601">
    <property type="entry name" value="beta-lactamase/transpeptidase-like"/>
    <property type="match status" value="1"/>
</dbReference>
<evidence type="ECO:0000256" key="2">
    <source>
        <dbReference type="ARBA" id="ARBA00007090"/>
    </source>
</evidence>
<accession>A0A0G0AYU5</accession>
<evidence type="ECO:0000256" key="16">
    <source>
        <dbReference type="ARBA" id="ARBA00049902"/>
    </source>
</evidence>
<dbReference type="GO" id="GO:0008658">
    <property type="term" value="F:penicillin binding"/>
    <property type="evidence" value="ECO:0007669"/>
    <property type="project" value="InterPro"/>
</dbReference>
<dbReference type="InterPro" id="IPR012338">
    <property type="entry name" value="Beta-lactam/transpept-like"/>
</dbReference>
<feature type="transmembrane region" description="Helical" evidence="17">
    <location>
        <begin position="35"/>
        <end position="54"/>
    </location>
</feature>
<keyword evidence="6" id="KW-0645">Protease</keyword>
<feature type="transmembrane region" description="Helical" evidence="17">
    <location>
        <begin position="81"/>
        <end position="99"/>
    </location>
</feature>
<dbReference type="SUPFAM" id="SSF53955">
    <property type="entry name" value="Lysozyme-like"/>
    <property type="match status" value="1"/>
</dbReference>
<comment type="subcellular location">
    <subcellularLocation>
        <location evidence="1">Cell membrane</location>
    </subcellularLocation>
</comment>
<comment type="similarity">
    <text evidence="2">In the C-terminal section; belongs to the transpeptidase family.</text>
</comment>
<dbReference type="InterPro" id="IPR050396">
    <property type="entry name" value="Glycosyltr_51/Transpeptidase"/>
</dbReference>
<dbReference type="AlphaFoldDB" id="A0A0G0AYU5"/>
<dbReference type="InterPro" id="IPR023346">
    <property type="entry name" value="Lysozyme-like_dom_sf"/>
</dbReference>
<evidence type="ECO:0000256" key="12">
    <source>
        <dbReference type="ARBA" id="ARBA00023136"/>
    </source>
</evidence>
<evidence type="ECO:0000256" key="6">
    <source>
        <dbReference type="ARBA" id="ARBA00022670"/>
    </source>
</evidence>
<dbReference type="PATRIC" id="fig|1618586.3.peg.397"/>
<evidence type="ECO:0000313" key="21">
    <source>
        <dbReference type="Proteomes" id="UP000034803"/>
    </source>
</evidence>
<evidence type="ECO:0000256" key="7">
    <source>
        <dbReference type="ARBA" id="ARBA00022676"/>
    </source>
</evidence>
<dbReference type="Pfam" id="PF00912">
    <property type="entry name" value="Transgly"/>
    <property type="match status" value="1"/>
</dbReference>
<evidence type="ECO:0000256" key="3">
    <source>
        <dbReference type="ARBA" id="ARBA00007739"/>
    </source>
</evidence>
<keyword evidence="9" id="KW-0378">Hydrolase</keyword>
<dbReference type="GO" id="GO:0008955">
    <property type="term" value="F:peptidoglycan glycosyltransferase activity"/>
    <property type="evidence" value="ECO:0007669"/>
    <property type="project" value="UniProtKB-EC"/>
</dbReference>
<keyword evidence="17" id="KW-1133">Transmembrane helix</keyword>
<keyword evidence="14" id="KW-0961">Cell wall biogenesis/degradation</keyword>
<keyword evidence="5" id="KW-0121">Carboxypeptidase</keyword>
<dbReference type="InterPro" id="IPR036950">
    <property type="entry name" value="PBP_transglycosylase"/>
</dbReference>
<evidence type="ECO:0000256" key="1">
    <source>
        <dbReference type="ARBA" id="ARBA00004236"/>
    </source>
</evidence>
<evidence type="ECO:0000256" key="9">
    <source>
        <dbReference type="ARBA" id="ARBA00022801"/>
    </source>
</evidence>
<dbReference type="GO" id="GO:0005886">
    <property type="term" value="C:plasma membrane"/>
    <property type="evidence" value="ECO:0007669"/>
    <property type="project" value="UniProtKB-SubCell"/>
</dbReference>
<name>A0A0G0AYU5_9BACT</name>